<name>A0AAW1T8A3_9CHLO</name>
<dbReference type="Pfam" id="PF00350">
    <property type="entry name" value="Dynamin_N"/>
    <property type="match status" value="1"/>
</dbReference>
<evidence type="ECO:0000313" key="2">
    <source>
        <dbReference type="EMBL" id="KAK9865063.1"/>
    </source>
</evidence>
<dbReference type="SUPFAM" id="SSF52540">
    <property type="entry name" value="P-loop containing nucleoside triphosphate hydrolases"/>
    <property type="match status" value="1"/>
</dbReference>
<gene>
    <name evidence="2" type="ORF">WJX84_000122</name>
</gene>
<dbReference type="Gene3D" id="3.40.50.300">
    <property type="entry name" value="P-loop containing nucleotide triphosphate hydrolases"/>
    <property type="match status" value="1"/>
</dbReference>
<protein>
    <recommendedName>
        <fullName evidence="1">Dynamin N-terminal domain-containing protein</fullName>
    </recommendedName>
</protein>
<accession>A0AAW1T8A3</accession>
<comment type="caution">
    <text evidence="2">The sequence shown here is derived from an EMBL/GenBank/DDBJ whole genome shotgun (WGS) entry which is preliminary data.</text>
</comment>
<dbReference type="InterPro" id="IPR027417">
    <property type="entry name" value="P-loop_NTPase"/>
</dbReference>
<proteinExistence type="predicted"/>
<dbReference type="AlphaFoldDB" id="A0AAW1T8A3"/>
<organism evidence="2 3">
    <name type="scientific">Apatococcus fuscideae</name>
    <dbReference type="NCBI Taxonomy" id="2026836"/>
    <lineage>
        <taxon>Eukaryota</taxon>
        <taxon>Viridiplantae</taxon>
        <taxon>Chlorophyta</taxon>
        <taxon>core chlorophytes</taxon>
        <taxon>Trebouxiophyceae</taxon>
        <taxon>Chlorellales</taxon>
        <taxon>Chlorellaceae</taxon>
        <taxon>Apatococcus</taxon>
    </lineage>
</organism>
<reference evidence="2 3" key="1">
    <citation type="journal article" date="2024" name="Nat. Commun.">
        <title>Phylogenomics reveals the evolutionary origins of lichenization in chlorophyte algae.</title>
        <authorList>
            <person name="Puginier C."/>
            <person name="Libourel C."/>
            <person name="Otte J."/>
            <person name="Skaloud P."/>
            <person name="Haon M."/>
            <person name="Grisel S."/>
            <person name="Petersen M."/>
            <person name="Berrin J.G."/>
            <person name="Delaux P.M."/>
            <person name="Dal Grande F."/>
            <person name="Keller J."/>
        </authorList>
    </citation>
    <scope>NUCLEOTIDE SEQUENCE [LARGE SCALE GENOMIC DNA]</scope>
    <source>
        <strain evidence="2 3">SAG 2523</strain>
    </source>
</reference>
<evidence type="ECO:0000313" key="3">
    <source>
        <dbReference type="Proteomes" id="UP001485043"/>
    </source>
</evidence>
<feature type="domain" description="Dynamin N-terminal" evidence="1">
    <location>
        <begin position="4"/>
        <end position="42"/>
    </location>
</feature>
<keyword evidence="3" id="KW-1185">Reference proteome</keyword>
<evidence type="ECO:0000259" key="1">
    <source>
        <dbReference type="Pfam" id="PF00350"/>
    </source>
</evidence>
<dbReference type="InterPro" id="IPR045063">
    <property type="entry name" value="Dynamin_N"/>
</dbReference>
<dbReference type="EMBL" id="JALJOV010000286">
    <property type="protein sequence ID" value="KAK9865063.1"/>
    <property type="molecule type" value="Genomic_DNA"/>
</dbReference>
<dbReference type="Proteomes" id="UP001485043">
    <property type="component" value="Unassembled WGS sequence"/>
</dbReference>
<sequence length="112" mass="12373">MCDNQSTGKSSLLESITKRSIFPRGNVMTTRAPVCLVMEHLAADTPIHIERVSHLLSCSMVATQELPALPRAADRTHKMVQSRGLHLHRLQQDRRSVAPGLPAVHPGTHCQH</sequence>